<dbReference type="InterPro" id="IPR052196">
    <property type="entry name" value="Bact_Kbp"/>
</dbReference>
<dbReference type="Proteomes" id="UP001365781">
    <property type="component" value="Unassembled WGS sequence"/>
</dbReference>
<keyword evidence="4" id="KW-1185">Reference proteome</keyword>
<evidence type="ECO:0000259" key="2">
    <source>
        <dbReference type="PROSITE" id="PS51782"/>
    </source>
</evidence>
<dbReference type="InterPro" id="IPR036779">
    <property type="entry name" value="LysM_dom_sf"/>
</dbReference>
<evidence type="ECO:0000256" key="1">
    <source>
        <dbReference type="SAM" id="MobiDB-lite"/>
    </source>
</evidence>
<dbReference type="PROSITE" id="PS51782">
    <property type="entry name" value="LYSM"/>
    <property type="match status" value="1"/>
</dbReference>
<gene>
    <name evidence="3" type="ORF">WB403_25095</name>
</gene>
<evidence type="ECO:0000313" key="4">
    <source>
        <dbReference type="Proteomes" id="UP001365781"/>
    </source>
</evidence>
<feature type="region of interest" description="Disordered" evidence="1">
    <location>
        <begin position="44"/>
        <end position="65"/>
    </location>
</feature>
<organism evidence="3 4">
    <name type="scientific">Streptomyces brasiliscabiei</name>
    <dbReference type="NCBI Taxonomy" id="2736302"/>
    <lineage>
        <taxon>Bacteria</taxon>
        <taxon>Bacillati</taxon>
        <taxon>Actinomycetota</taxon>
        <taxon>Actinomycetes</taxon>
        <taxon>Kitasatosporales</taxon>
        <taxon>Streptomycetaceae</taxon>
        <taxon>Streptomyces</taxon>
    </lineage>
</organism>
<protein>
    <submittedName>
        <fullName evidence="3">LysM domain-containing protein</fullName>
    </submittedName>
</protein>
<dbReference type="EMBL" id="JBBAYM010000017">
    <property type="protein sequence ID" value="MEI5612438.1"/>
    <property type="molecule type" value="Genomic_DNA"/>
</dbReference>
<evidence type="ECO:0000313" key="3">
    <source>
        <dbReference type="EMBL" id="MEI5612438.1"/>
    </source>
</evidence>
<dbReference type="SMART" id="SM00257">
    <property type="entry name" value="LysM"/>
    <property type="match status" value="1"/>
</dbReference>
<accession>A0ABU8GGW3</accession>
<proteinExistence type="predicted"/>
<feature type="domain" description="LysM" evidence="2">
    <location>
        <begin position="15"/>
        <end position="62"/>
    </location>
</feature>
<dbReference type="InterPro" id="IPR018392">
    <property type="entry name" value="LysM"/>
</dbReference>
<dbReference type="PANTHER" id="PTHR34700:SF4">
    <property type="entry name" value="PHAGE-LIKE ELEMENT PBSX PROTEIN XKDP"/>
    <property type="match status" value="1"/>
</dbReference>
<name>A0ABU8GGW3_9ACTN</name>
<dbReference type="CDD" id="cd00118">
    <property type="entry name" value="LysM"/>
    <property type="match status" value="1"/>
</dbReference>
<reference evidence="3 4" key="1">
    <citation type="submission" date="2024-03" db="EMBL/GenBank/DDBJ databases">
        <title>First Report of Pectobacterium brasiliscabiei causing potato scab in china.</title>
        <authorList>
            <person name="Handique U."/>
        </authorList>
    </citation>
    <scope>NUCLEOTIDE SEQUENCE [LARGE SCALE GENOMIC DNA]</scope>
    <source>
        <strain evidence="3 4">ZRIMU1503</strain>
    </source>
</reference>
<dbReference type="PANTHER" id="PTHR34700">
    <property type="entry name" value="POTASSIUM BINDING PROTEIN KBP"/>
    <property type="match status" value="1"/>
</dbReference>
<sequence length="65" mass="7122">MERLKHKASWSPGSRSYTVVAGDTLWGIAAHELGKGGRWQEIADLNPDVDPDELQPGQVLKLPAK</sequence>
<dbReference type="SUPFAM" id="SSF54106">
    <property type="entry name" value="LysM domain"/>
    <property type="match status" value="1"/>
</dbReference>
<dbReference type="Gene3D" id="3.10.350.10">
    <property type="entry name" value="LysM domain"/>
    <property type="match status" value="1"/>
</dbReference>
<comment type="caution">
    <text evidence="3">The sequence shown here is derived from an EMBL/GenBank/DDBJ whole genome shotgun (WGS) entry which is preliminary data.</text>
</comment>
<dbReference type="Pfam" id="PF01476">
    <property type="entry name" value="LysM"/>
    <property type="match status" value="1"/>
</dbReference>